<evidence type="ECO:0000256" key="4">
    <source>
        <dbReference type="ARBA" id="ARBA00023211"/>
    </source>
</evidence>
<dbReference type="Gene3D" id="3.40.720.10">
    <property type="entry name" value="Alkaline Phosphatase, subunit A"/>
    <property type="match status" value="1"/>
</dbReference>
<dbReference type="KEGG" id="tta:Theth_1262"/>
<name>F7YUD4_9THEM</name>
<dbReference type="GO" id="GO:0043094">
    <property type="term" value="P:metabolic compound salvage"/>
    <property type="evidence" value="ECO:0007669"/>
    <property type="project" value="UniProtKB-UniRule"/>
</dbReference>
<comment type="pathway">
    <text evidence="6">Carbohydrate degradation; 2-deoxy-D-ribose 1-phosphate degradation; D-glyceraldehyde 3-phosphate and acetaldehyde from 2-deoxy-alpha-D-ribose 1-phosphate: step 1/2.</text>
</comment>
<dbReference type="CDD" id="cd16009">
    <property type="entry name" value="PPM"/>
    <property type="match status" value="1"/>
</dbReference>
<dbReference type="Gene3D" id="3.30.70.1250">
    <property type="entry name" value="Phosphopentomutase"/>
    <property type="match status" value="1"/>
</dbReference>
<dbReference type="GO" id="GO:0008973">
    <property type="term" value="F:phosphopentomutase activity"/>
    <property type="evidence" value="ECO:0007669"/>
    <property type="project" value="UniProtKB-UniRule"/>
</dbReference>
<dbReference type="OrthoDB" id="9769930at2"/>
<feature type="binding site" evidence="6">
    <location>
        <position position="335"/>
    </location>
    <ligand>
        <name>Mn(2+)</name>
        <dbReference type="ChEBI" id="CHEBI:29035"/>
        <label>2</label>
    </ligand>
</feature>
<feature type="binding site" evidence="6">
    <location>
        <position position="282"/>
    </location>
    <ligand>
        <name>Mn(2+)</name>
        <dbReference type="ChEBI" id="CHEBI:29035"/>
        <label>2</label>
    </ligand>
</feature>
<dbReference type="SUPFAM" id="SSF53649">
    <property type="entry name" value="Alkaline phosphatase-like"/>
    <property type="match status" value="1"/>
</dbReference>
<dbReference type="InterPro" id="IPR006124">
    <property type="entry name" value="Metalloenzyme"/>
</dbReference>
<organism evidence="9 10">
    <name type="scientific">Pseudothermotoga thermarum DSM 5069</name>
    <dbReference type="NCBI Taxonomy" id="688269"/>
    <lineage>
        <taxon>Bacteria</taxon>
        <taxon>Thermotogati</taxon>
        <taxon>Thermotogota</taxon>
        <taxon>Thermotogae</taxon>
        <taxon>Thermotogales</taxon>
        <taxon>Thermotogaceae</taxon>
        <taxon>Pseudothermotoga</taxon>
    </lineage>
</organism>
<dbReference type="InterPro" id="IPR017850">
    <property type="entry name" value="Alkaline_phosphatase_core_sf"/>
</dbReference>
<dbReference type="GO" id="GO:0005829">
    <property type="term" value="C:cytosol"/>
    <property type="evidence" value="ECO:0007669"/>
    <property type="project" value="TreeGrafter"/>
</dbReference>
<evidence type="ECO:0000256" key="2">
    <source>
        <dbReference type="ARBA" id="ARBA00022490"/>
    </source>
</evidence>
<evidence type="ECO:0000256" key="5">
    <source>
        <dbReference type="ARBA" id="ARBA00023235"/>
    </source>
</evidence>
<dbReference type="NCBIfam" id="TIGR01696">
    <property type="entry name" value="deoB"/>
    <property type="match status" value="1"/>
</dbReference>
<gene>
    <name evidence="6" type="primary">deoB</name>
    <name evidence="9" type="ORF">Theth_1262</name>
</gene>
<dbReference type="EMBL" id="CP002351">
    <property type="protein sequence ID" value="AEH51333.1"/>
    <property type="molecule type" value="Genomic_DNA"/>
</dbReference>
<evidence type="ECO:0000256" key="1">
    <source>
        <dbReference type="ARBA" id="ARBA00010373"/>
    </source>
</evidence>
<comment type="similarity">
    <text evidence="1 6">Belongs to the phosphopentomutase family.</text>
</comment>
<reference evidence="9 10" key="1">
    <citation type="submission" date="2010-11" db="EMBL/GenBank/DDBJ databases">
        <title>The complete genome of Thermotoga thermarum DSM 5069.</title>
        <authorList>
            <consortium name="US DOE Joint Genome Institute (JGI-PGF)"/>
            <person name="Lucas S."/>
            <person name="Copeland A."/>
            <person name="Lapidus A."/>
            <person name="Bruce D."/>
            <person name="Goodwin L."/>
            <person name="Pitluck S."/>
            <person name="Kyrpides N."/>
            <person name="Mavromatis K."/>
            <person name="Ivanova N."/>
            <person name="Zeytun A."/>
            <person name="Brettin T."/>
            <person name="Detter J.C."/>
            <person name="Tapia R."/>
            <person name="Han C."/>
            <person name="Land M."/>
            <person name="Hauser L."/>
            <person name="Markowitz V."/>
            <person name="Cheng J.-F."/>
            <person name="Hugenholtz P."/>
            <person name="Woyke T."/>
            <person name="Wu D."/>
            <person name="Spring S."/>
            <person name="Schroeder M."/>
            <person name="Brambilla E."/>
            <person name="Klenk H.-P."/>
            <person name="Eisen J.A."/>
        </authorList>
    </citation>
    <scope>NUCLEOTIDE SEQUENCE [LARGE SCALE GENOMIC DNA]</scope>
    <source>
        <strain evidence="9 10">DSM 5069</strain>
    </source>
</reference>
<comment type="catalytic activity">
    <reaction evidence="6">
        <text>2-deoxy-alpha-D-ribose 1-phosphate = 2-deoxy-D-ribose 5-phosphate</text>
        <dbReference type="Rhea" id="RHEA:27658"/>
        <dbReference type="ChEBI" id="CHEBI:57259"/>
        <dbReference type="ChEBI" id="CHEBI:62877"/>
        <dbReference type="EC" id="5.4.2.7"/>
    </reaction>
</comment>
<protein>
    <recommendedName>
        <fullName evidence="6 7">Phosphopentomutase</fullName>
        <ecNumber evidence="6 7">5.4.2.7</ecNumber>
    </recommendedName>
    <alternativeName>
        <fullName evidence="6">Phosphodeoxyribomutase</fullName>
    </alternativeName>
</protein>
<dbReference type="eggNOG" id="COG1015">
    <property type="taxonomic scope" value="Bacteria"/>
</dbReference>
<dbReference type="Proteomes" id="UP000006804">
    <property type="component" value="Chromosome"/>
</dbReference>
<dbReference type="SUPFAM" id="SSF143856">
    <property type="entry name" value="DeoB insert domain-like"/>
    <property type="match status" value="1"/>
</dbReference>
<dbReference type="PANTHER" id="PTHR21110:SF0">
    <property type="entry name" value="PHOSPHOPENTOMUTASE"/>
    <property type="match status" value="1"/>
</dbReference>
<evidence type="ECO:0000313" key="10">
    <source>
        <dbReference type="Proteomes" id="UP000006804"/>
    </source>
</evidence>
<keyword evidence="3 6" id="KW-0479">Metal-binding</keyword>
<dbReference type="EC" id="5.4.2.7" evidence="6 7"/>
<dbReference type="PANTHER" id="PTHR21110">
    <property type="entry name" value="PHOSPHOPENTOMUTASE"/>
    <property type="match status" value="1"/>
</dbReference>
<evidence type="ECO:0000256" key="3">
    <source>
        <dbReference type="ARBA" id="ARBA00022723"/>
    </source>
</evidence>
<feature type="binding site" evidence="6">
    <location>
        <position position="9"/>
    </location>
    <ligand>
        <name>Mn(2+)</name>
        <dbReference type="ChEBI" id="CHEBI:29035"/>
        <label>1</label>
    </ligand>
</feature>
<comment type="cofactor">
    <cofactor evidence="6">
        <name>Mn(2+)</name>
        <dbReference type="ChEBI" id="CHEBI:29035"/>
    </cofactor>
    <text evidence="6">Binds 2 manganese ions.</text>
</comment>
<proteinExistence type="inferred from homology"/>
<accession>F7YUD4</accession>
<evidence type="ECO:0000256" key="6">
    <source>
        <dbReference type="HAMAP-Rule" id="MF_00740"/>
    </source>
</evidence>
<comment type="catalytic activity">
    <reaction evidence="6">
        <text>alpha-D-ribose 1-phosphate = D-ribose 5-phosphate</text>
        <dbReference type="Rhea" id="RHEA:18793"/>
        <dbReference type="ChEBI" id="CHEBI:57720"/>
        <dbReference type="ChEBI" id="CHEBI:78346"/>
        <dbReference type="EC" id="5.4.2.7"/>
    </reaction>
</comment>
<dbReference type="HAMAP" id="MF_00740">
    <property type="entry name" value="Phosphopentomut"/>
    <property type="match status" value="1"/>
</dbReference>
<feature type="binding site" evidence="6">
    <location>
        <position position="287"/>
    </location>
    <ligand>
        <name>Mn(2+)</name>
        <dbReference type="ChEBI" id="CHEBI:29035"/>
        <label>2</label>
    </ligand>
</feature>
<sequence length="389" mass="43412">MRVIAIVLDSVGIGELPDSHLYGDQGSNTLVNTAKAVGGLNLPNLAKMGLGNLDDILGVPKMKAIGAYGIMHEKSPGKDSTTGHWELAGIILKKPFDIFPNGFPKELIEEFERRTRRKVIGNKPASGTEIIKELGPEHEKTGALIVYTSADSVFQIAAKEEIIPVEELYKYCEIARKLLDEMGYKVGRVIARPFTGKYPNYVRTPRRHDYSLEPEDETLLDILVESGIPVYGIGKIYDLYAGRGITQHIKTEDNLDGILKTIEAIKEKNHTCMIFTNLVDFDMKYGHRNDPYGYAKALEQFDQYLPEIWSNMKDDDFLFITADHGCDPTTPSTDHSRERVPILVCGKIVKQDVNLGIRETFADFGQTIADLFGVRKLKSGTSFKDLIIG</sequence>
<evidence type="ECO:0000259" key="8">
    <source>
        <dbReference type="Pfam" id="PF01676"/>
    </source>
</evidence>
<dbReference type="PIRSF" id="PIRSF001491">
    <property type="entry name" value="Ppentomutase"/>
    <property type="match status" value="1"/>
</dbReference>
<dbReference type="STRING" id="688269.Theth_1262"/>
<keyword evidence="5 6" id="KW-0413">Isomerase</keyword>
<dbReference type="GO" id="GO:0009117">
    <property type="term" value="P:nucleotide metabolic process"/>
    <property type="evidence" value="ECO:0007669"/>
    <property type="project" value="UniProtKB-UniRule"/>
</dbReference>
<dbReference type="GO" id="GO:0000287">
    <property type="term" value="F:magnesium ion binding"/>
    <property type="evidence" value="ECO:0007669"/>
    <property type="project" value="UniProtKB-UniRule"/>
</dbReference>
<feature type="binding site" evidence="6">
    <location>
        <position position="324"/>
    </location>
    <ligand>
        <name>Mn(2+)</name>
        <dbReference type="ChEBI" id="CHEBI:29035"/>
        <label>1</label>
    </ligand>
</feature>
<dbReference type="AlphaFoldDB" id="F7YUD4"/>
<feature type="domain" description="Metalloenzyme" evidence="8">
    <location>
        <begin position="1"/>
        <end position="375"/>
    </location>
</feature>
<dbReference type="NCBIfam" id="NF003766">
    <property type="entry name" value="PRK05362.1"/>
    <property type="match status" value="1"/>
</dbReference>
<dbReference type="InterPro" id="IPR024052">
    <property type="entry name" value="Phosphopentomutase_DeoB_cap_sf"/>
</dbReference>
<dbReference type="InterPro" id="IPR010045">
    <property type="entry name" value="DeoB"/>
</dbReference>
<evidence type="ECO:0000313" key="9">
    <source>
        <dbReference type="EMBL" id="AEH51333.1"/>
    </source>
</evidence>
<keyword evidence="10" id="KW-1185">Reference proteome</keyword>
<comment type="subcellular location">
    <subcellularLocation>
        <location evidence="6">Cytoplasm</location>
    </subcellularLocation>
</comment>
<evidence type="ECO:0000256" key="7">
    <source>
        <dbReference type="NCBIfam" id="TIGR01696"/>
    </source>
</evidence>
<dbReference type="GO" id="GO:0006018">
    <property type="term" value="P:2-deoxyribose 1-phosphate catabolic process"/>
    <property type="evidence" value="ECO:0007669"/>
    <property type="project" value="UniProtKB-UniRule"/>
</dbReference>
<comment type="function">
    <text evidence="6">Isomerase that catalyzes the conversion of deoxy-ribose 1-phosphate (dRib-1-P) and ribose 1-phosphate (Rib-1-P) to deoxy-ribose 5-phosphate (dRib-5-P) and ribose 5-phosphate (Rib-5-P), respectively.</text>
</comment>
<feature type="binding site" evidence="6">
    <location>
        <position position="323"/>
    </location>
    <ligand>
        <name>Mn(2+)</name>
        <dbReference type="ChEBI" id="CHEBI:29035"/>
        <label>1</label>
    </ligand>
</feature>
<keyword evidence="4 6" id="KW-0464">Manganese</keyword>
<dbReference type="GO" id="GO:0030145">
    <property type="term" value="F:manganese ion binding"/>
    <property type="evidence" value="ECO:0007669"/>
    <property type="project" value="UniProtKB-UniRule"/>
</dbReference>
<dbReference type="RefSeq" id="WP_013932552.1">
    <property type="nucleotide sequence ID" value="NC_015707.1"/>
</dbReference>
<keyword evidence="2 6" id="KW-0963">Cytoplasm</keyword>
<dbReference type="FunFam" id="3.30.70.1250:FF:000001">
    <property type="entry name" value="Phosphopentomutase"/>
    <property type="match status" value="1"/>
</dbReference>
<dbReference type="PATRIC" id="fig|688269.3.peg.1299"/>
<dbReference type="Pfam" id="PF01676">
    <property type="entry name" value="Metalloenzyme"/>
    <property type="match status" value="1"/>
</dbReference>
<dbReference type="GO" id="GO:0006015">
    <property type="term" value="P:5-phosphoribose 1-diphosphate biosynthetic process"/>
    <property type="evidence" value="ECO:0007669"/>
    <property type="project" value="UniProtKB-UniPathway"/>
</dbReference>
<dbReference type="UniPathway" id="UPA00087">
    <property type="reaction ID" value="UER00173"/>
</dbReference>
<dbReference type="HOGENOM" id="CLU_053861_0_0_0"/>